<evidence type="ECO:0000313" key="2">
    <source>
        <dbReference type="Proteomes" id="UP000571554"/>
    </source>
</evidence>
<dbReference type="AlphaFoldDB" id="A0A7W9TYB1"/>
<reference evidence="1 2" key="1">
    <citation type="submission" date="2020-08" db="EMBL/GenBank/DDBJ databases">
        <title>Above-ground endophytic microbial communities from plants in different locations in the United States.</title>
        <authorList>
            <person name="Frank C."/>
        </authorList>
    </citation>
    <scope>NUCLEOTIDE SEQUENCE [LARGE SCALE GENOMIC DNA]</scope>
    <source>
        <strain evidence="1 2">WP4_2_2</strain>
    </source>
</reference>
<proteinExistence type="predicted"/>
<dbReference type="Proteomes" id="UP000571554">
    <property type="component" value="Unassembled WGS sequence"/>
</dbReference>
<dbReference type="EMBL" id="JACHBW010000009">
    <property type="protein sequence ID" value="MBB6103657.1"/>
    <property type="molecule type" value="Genomic_DNA"/>
</dbReference>
<accession>A0A7W9TYB1</accession>
<keyword evidence="2" id="KW-1185">Reference proteome</keyword>
<sequence length="89" mass="10397">MDAYMRRHMRMAAEVEQLCGALFERWCERRSVIPLTFLMRNWPIVSPSTPHFHSLSLSLAELANCEDDALDIDDLKMILKIVWIANHII</sequence>
<protein>
    <submittedName>
        <fullName evidence="1">Uncharacterized protein</fullName>
    </submittedName>
</protein>
<gene>
    <name evidence="1" type="ORF">F4827_003512</name>
</gene>
<name>A0A7W9TYB1_9BURK</name>
<dbReference type="RefSeq" id="WP_183725229.1">
    <property type="nucleotide sequence ID" value="NZ_JACHBW010000009.1"/>
</dbReference>
<organism evidence="1 2">
    <name type="scientific">Paraburkholderia bannensis</name>
    <dbReference type="NCBI Taxonomy" id="765414"/>
    <lineage>
        <taxon>Bacteria</taxon>
        <taxon>Pseudomonadati</taxon>
        <taxon>Pseudomonadota</taxon>
        <taxon>Betaproteobacteria</taxon>
        <taxon>Burkholderiales</taxon>
        <taxon>Burkholderiaceae</taxon>
        <taxon>Paraburkholderia</taxon>
    </lineage>
</organism>
<evidence type="ECO:0000313" key="1">
    <source>
        <dbReference type="EMBL" id="MBB6103657.1"/>
    </source>
</evidence>
<comment type="caution">
    <text evidence="1">The sequence shown here is derived from an EMBL/GenBank/DDBJ whole genome shotgun (WGS) entry which is preliminary data.</text>
</comment>